<dbReference type="RefSeq" id="WP_123926910.1">
    <property type="nucleotide sequence ID" value="NZ_RKRE01000001.1"/>
</dbReference>
<feature type="region of interest" description="Disordered" evidence="1">
    <location>
        <begin position="123"/>
        <end position="146"/>
    </location>
</feature>
<dbReference type="OrthoDB" id="371153at2"/>
<dbReference type="CDD" id="cd00093">
    <property type="entry name" value="HTH_XRE"/>
    <property type="match status" value="1"/>
</dbReference>
<organism evidence="3 4">
    <name type="scientific">Thermodesulfitimonas autotrophica</name>
    <dbReference type="NCBI Taxonomy" id="1894989"/>
    <lineage>
        <taxon>Bacteria</taxon>
        <taxon>Bacillati</taxon>
        <taxon>Bacillota</taxon>
        <taxon>Clostridia</taxon>
        <taxon>Thermoanaerobacterales</taxon>
        <taxon>Thermoanaerobacteraceae</taxon>
        <taxon>Thermodesulfitimonas</taxon>
    </lineage>
</organism>
<name>A0A3N5BPA0_9THEO</name>
<dbReference type="SMART" id="SM00530">
    <property type="entry name" value="HTH_XRE"/>
    <property type="match status" value="1"/>
</dbReference>
<feature type="domain" description="HTH cro/C1-type" evidence="2">
    <location>
        <begin position="26"/>
        <end position="74"/>
    </location>
</feature>
<dbReference type="GO" id="GO:0003677">
    <property type="term" value="F:DNA binding"/>
    <property type="evidence" value="ECO:0007669"/>
    <property type="project" value="InterPro"/>
</dbReference>
<evidence type="ECO:0000256" key="1">
    <source>
        <dbReference type="SAM" id="MobiDB-lite"/>
    </source>
</evidence>
<sequence>MVKKKREVDVFDLETFRKRLEDALWARRMRQIDLAEKAGINYKSLNCYFRGYMRPSLDVVIKLAETLGVSVDFLLGRSDDMNQIAPEPPEFAEEVEIFRRACKAASPDEKNLLLRLCRSMIKEPEQKQEEPAEAKGQEQSPDTKQE</sequence>
<dbReference type="EMBL" id="RKRE01000001">
    <property type="protein sequence ID" value="RPF49452.1"/>
    <property type="molecule type" value="Genomic_DNA"/>
</dbReference>
<protein>
    <submittedName>
        <fullName evidence="3">Helix-turn-helix protein</fullName>
    </submittedName>
</protein>
<dbReference type="Proteomes" id="UP000282654">
    <property type="component" value="Unassembled WGS sequence"/>
</dbReference>
<dbReference type="PROSITE" id="PS50943">
    <property type="entry name" value="HTH_CROC1"/>
    <property type="match status" value="1"/>
</dbReference>
<gene>
    <name evidence="3" type="ORF">EDD75_0265</name>
</gene>
<dbReference type="InterPro" id="IPR010982">
    <property type="entry name" value="Lambda_DNA-bd_dom_sf"/>
</dbReference>
<evidence type="ECO:0000259" key="2">
    <source>
        <dbReference type="PROSITE" id="PS50943"/>
    </source>
</evidence>
<evidence type="ECO:0000313" key="4">
    <source>
        <dbReference type="Proteomes" id="UP000282654"/>
    </source>
</evidence>
<dbReference type="AlphaFoldDB" id="A0A3N5BPA0"/>
<reference evidence="3 4" key="1">
    <citation type="submission" date="2018-11" db="EMBL/GenBank/DDBJ databases">
        <title>Genomic Encyclopedia of Type Strains, Phase IV (KMG-IV): sequencing the most valuable type-strain genomes for metagenomic binning, comparative biology and taxonomic classification.</title>
        <authorList>
            <person name="Goeker M."/>
        </authorList>
    </citation>
    <scope>NUCLEOTIDE SEQUENCE [LARGE SCALE GENOMIC DNA]</scope>
    <source>
        <strain evidence="3 4">DSM 102936</strain>
    </source>
</reference>
<accession>A0A3N5BPA0</accession>
<dbReference type="SUPFAM" id="SSF47413">
    <property type="entry name" value="lambda repressor-like DNA-binding domains"/>
    <property type="match status" value="1"/>
</dbReference>
<evidence type="ECO:0000313" key="3">
    <source>
        <dbReference type="EMBL" id="RPF49452.1"/>
    </source>
</evidence>
<comment type="caution">
    <text evidence="3">The sequence shown here is derived from an EMBL/GenBank/DDBJ whole genome shotgun (WGS) entry which is preliminary data.</text>
</comment>
<dbReference type="Pfam" id="PF01381">
    <property type="entry name" value="HTH_3"/>
    <property type="match status" value="1"/>
</dbReference>
<dbReference type="InterPro" id="IPR001387">
    <property type="entry name" value="Cro/C1-type_HTH"/>
</dbReference>
<dbReference type="Gene3D" id="1.10.260.40">
    <property type="entry name" value="lambda repressor-like DNA-binding domains"/>
    <property type="match status" value="1"/>
</dbReference>
<keyword evidence="4" id="KW-1185">Reference proteome</keyword>
<proteinExistence type="predicted"/>